<keyword evidence="3" id="KW-1185">Reference proteome</keyword>
<dbReference type="AlphaFoldDB" id="A0A8S1JYN4"/>
<reference evidence="2" key="1">
    <citation type="submission" date="2021-01" db="EMBL/GenBank/DDBJ databases">
        <authorList>
            <consortium name="Genoscope - CEA"/>
            <person name="William W."/>
        </authorList>
    </citation>
    <scope>NUCLEOTIDE SEQUENCE</scope>
</reference>
<accession>A0A8S1JYN4</accession>
<organism evidence="2 3">
    <name type="scientific">Paramecium sonneborni</name>
    <dbReference type="NCBI Taxonomy" id="65129"/>
    <lineage>
        <taxon>Eukaryota</taxon>
        <taxon>Sar</taxon>
        <taxon>Alveolata</taxon>
        <taxon>Ciliophora</taxon>
        <taxon>Intramacronucleata</taxon>
        <taxon>Oligohymenophorea</taxon>
        <taxon>Peniculida</taxon>
        <taxon>Parameciidae</taxon>
        <taxon>Paramecium</taxon>
    </lineage>
</organism>
<proteinExistence type="predicted"/>
<comment type="caution">
    <text evidence="2">The sequence shown here is derived from an EMBL/GenBank/DDBJ whole genome shotgun (WGS) entry which is preliminary data.</text>
</comment>
<dbReference type="InterPro" id="IPR053151">
    <property type="entry name" value="RNase_H-like"/>
</dbReference>
<dbReference type="Proteomes" id="UP000692954">
    <property type="component" value="Unassembled WGS sequence"/>
</dbReference>
<dbReference type="PANTHER" id="PTHR47723:SF19">
    <property type="entry name" value="POLYNUCLEOTIDYL TRANSFERASE, RIBONUCLEASE H-LIKE SUPERFAMILY PROTEIN"/>
    <property type="match status" value="1"/>
</dbReference>
<dbReference type="Pfam" id="PF13456">
    <property type="entry name" value="RVT_3"/>
    <property type="match status" value="1"/>
</dbReference>
<dbReference type="EMBL" id="CAJJDN010000002">
    <property type="protein sequence ID" value="CAD8047387.1"/>
    <property type="molecule type" value="Genomic_DNA"/>
</dbReference>
<dbReference type="GO" id="GO:0004523">
    <property type="term" value="F:RNA-DNA hybrid ribonuclease activity"/>
    <property type="evidence" value="ECO:0007669"/>
    <property type="project" value="InterPro"/>
</dbReference>
<evidence type="ECO:0000259" key="1">
    <source>
        <dbReference type="Pfam" id="PF13456"/>
    </source>
</evidence>
<feature type="domain" description="RNase H type-1" evidence="1">
    <location>
        <begin position="91"/>
        <end position="197"/>
    </location>
</feature>
<sequence length="462" mass="54060">MGENNFYSLGSSQMSSIIKKEYSDDQSERSRISTYQKCLFQKNIFRNNNLSLSDLDLKHKDKIYYFQPFSPKISIDPQQLYEFFYASSTNNGQKFGILIKSQYNDLVQISQSYPDKTVNQLEFLATIHGVRYCIDLGIQKLIVKGNSQLVTKMREFNLNNQLAAYKEAIQQYSQFFELINFLQIPKEFNNKAKELSRENKDFVKIVADQSKILDQSYSSYKINQDQFQFQPQKKQQDKLLSSLVNSFQQQSSKIYSLQNIIADQCAVQSKMPQIDNIISQYKEIFSEYDNLSIKAINLEQDKNYALLFGKVDSSNKVANFQINQDLNEIIVATFCFSNPNIAIQEISLLYGMRFLIENKINYLNCFTNDEAFCNLLDNESDKLKNSNIREQRCLFEMKQLFSRTKCKMIKSQDLFKVLQLAYQNKQSRFQIIDESILAQNRKVQQYQSKTLSTFSQIFDQVE</sequence>
<name>A0A8S1JYN4_9CILI</name>
<dbReference type="OrthoDB" id="303039at2759"/>
<dbReference type="PANTHER" id="PTHR47723">
    <property type="entry name" value="OS05G0353850 PROTEIN"/>
    <property type="match status" value="1"/>
</dbReference>
<protein>
    <recommendedName>
        <fullName evidence="1">RNase H type-1 domain-containing protein</fullName>
    </recommendedName>
</protein>
<dbReference type="GO" id="GO:0003676">
    <property type="term" value="F:nucleic acid binding"/>
    <property type="evidence" value="ECO:0007669"/>
    <property type="project" value="InterPro"/>
</dbReference>
<dbReference type="InterPro" id="IPR002156">
    <property type="entry name" value="RNaseH_domain"/>
</dbReference>
<evidence type="ECO:0000313" key="2">
    <source>
        <dbReference type="EMBL" id="CAD8047387.1"/>
    </source>
</evidence>
<evidence type="ECO:0000313" key="3">
    <source>
        <dbReference type="Proteomes" id="UP000692954"/>
    </source>
</evidence>
<gene>
    <name evidence="2" type="ORF">PSON_ATCC_30995.1.T0020367</name>
</gene>